<reference evidence="1" key="1">
    <citation type="submission" date="2020-09" db="EMBL/GenBank/DDBJ databases">
        <title>Pelagicoccus enzymogenes sp. nov. with an EPS production, isolated from marine sediment.</title>
        <authorList>
            <person name="Feng X."/>
        </authorList>
    </citation>
    <scope>NUCLEOTIDE SEQUENCE</scope>
    <source>
        <strain evidence="1">NFK12</strain>
    </source>
</reference>
<name>A0A927FBG1_9BACT</name>
<gene>
    <name evidence="1" type="ORF">IEN85_19920</name>
</gene>
<dbReference type="RefSeq" id="WP_191618860.1">
    <property type="nucleotide sequence ID" value="NZ_JACYFG010000051.1"/>
</dbReference>
<comment type="caution">
    <text evidence="1">The sequence shown here is derived from an EMBL/GenBank/DDBJ whole genome shotgun (WGS) entry which is preliminary data.</text>
</comment>
<proteinExistence type="predicted"/>
<dbReference type="AlphaFoldDB" id="A0A927FBG1"/>
<evidence type="ECO:0000313" key="1">
    <source>
        <dbReference type="EMBL" id="MBD5781779.1"/>
    </source>
</evidence>
<protein>
    <submittedName>
        <fullName evidence="1">Uncharacterized protein</fullName>
    </submittedName>
</protein>
<organism evidence="1 2">
    <name type="scientific">Pelagicoccus enzymogenes</name>
    <dbReference type="NCBI Taxonomy" id="2773457"/>
    <lineage>
        <taxon>Bacteria</taxon>
        <taxon>Pseudomonadati</taxon>
        <taxon>Verrucomicrobiota</taxon>
        <taxon>Opitutia</taxon>
        <taxon>Puniceicoccales</taxon>
        <taxon>Pelagicoccaceae</taxon>
        <taxon>Pelagicoccus</taxon>
    </lineage>
</organism>
<sequence length="106" mass="11576">MIQPSQQNTVPKSRIHCTIQSAKRSLARDIGKIAKNCAIDLKLPNPLSIRETVGRSPHVTLTVDIEFALSQHTIWKLASRIASFCPQAGVSTHIVPKDQLPSALNA</sequence>
<dbReference type="Proteomes" id="UP000622317">
    <property type="component" value="Unassembled WGS sequence"/>
</dbReference>
<keyword evidence="2" id="KW-1185">Reference proteome</keyword>
<dbReference type="EMBL" id="JACYFG010000051">
    <property type="protein sequence ID" value="MBD5781779.1"/>
    <property type="molecule type" value="Genomic_DNA"/>
</dbReference>
<evidence type="ECO:0000313" key="2">
    <source>
        <dbReference type="Proteomes" id="UP000622317"/>
    </source>
</evidence>
<accession>A0A927FBG1</accession>